<dbReference type="FunFam" id="3.40.50.1100:FF:000004">
    <property type="entry name" value="Tryptophan synthase beta chain"/>
    <property type="match status" value="1"/>
</dbReference>
<evidence type="ECO:0000256" key="8">
    <source>
        <dbReference type="ARBA" id="ARBA00022898"/>
    </source>
</evidence>
<keyword evidence="10 12" id="KW-0456">Lyase</keyword>
<comment type="caution">
    <text evidence="14">The sequence shown here is derived from an EMBL/GenBank/DDBJ whole genome shotgun (WGS) entry which is preliminary data.</text>
</comment>
<evidence type="ECO:0000256" key="12">
    <source>
        <dbReference type="HAMAP-Rule" id="MF_00133"/>
    </source>
</evidence>
<dbReference type="FunFam" id="3.40.50.1100:FF:000001">
    <property type="entry name" value="Tryptophan synthase beta chain"/>
    <property type="match status" value="1"/>
</dbReference>
<evidence type="ECO:0000256" key="1">
    <source>
        <dbReference type="ARBA" id="ARBA00001933"/>
    </source>
</evidence>
<keyword evidence="9 12" id="KW-0057">Aromatic amino acid biosynthesis</keyword>
<keyword evidence="15" id="KW-1185">Reference proteome</keyword>
<dbReference type="SUPFAM" id="SSF53686">
    <property type="entry name" value="Tryptophan synthase beta subunit-like PLP-dependent enzymes"/>
    <property type="match status" value="1"/>
</dbReference>
<dbReference type="InterPro" id="IPR001926">
    <property type="entry name" value="TrpB-like_PALP"/>
</dbReference>
<evidence type="ECO:0000256" key="6">
    <source>
        <dbReference type="ARBA" id="ARBA00022605"/>
    </source>
</evidence>
<keyword evidence="6 12" id="KW-0028">Amino-acid biosynthesis</keyword>
<reference evidence="14 15" key="1">
    <citation type="journal article" date="2014" name="Int. J. Syst. Evol. Microbiol.">
        <title>Complete genome sequence of Corynebacterium casei LMG S-19264T (=DSM 44701T), isolated from a smear-ripened cheese.</title>
        <authorList>
            <consortium name="US DOE Joint Genome Institute (JGI-PGF)"/>
            <person name="Walter F."/>
            <person name="Albersmeier A."/>
            <person name="Kalinowski J."/>
            <person name="Ruckert C."/>
        </authorList>
    </citation>
    <scope>NUCLEOTIDE SEQUENCE [LARGE SCALE GENOMIC DNA]</scope>
    <source>
        <strain evidence="14 15">CGMCC 1.7286</strain>
    </source>
</reference>
<dbReference type="NCBIfam" id="TIGR00263">
    <property type="entry name" value="trpB"/>
    <property type="match status" value="1"/>
</dbReference>
<sequence>MPTKAELAALMQLPDDRGHFGPYGGCFVSETLISALQDLDRTYEEMRRDPVFQAEFDADLAHYVGRPSPLYFAERLSRENGGARIYLKREDLNHTGAHKVNNTIGQALLAKRMGKPRVIAETGAGQHGVASATVAARLGLECQVYMGVEDVRRQALNVYRMKLLGAEVIAVESGTRTLKDAMNEAMRDWVTNVDSTYYIIGTAAGPHPYPKLVRDFQAIIGREARQQCLDQVGRLPDALVACVGGGSNAIGLFHPFIADEGVRMVGVEAGGYGLETGQHAAPLSAGRPGVLHGNRTYLMEDDAGQIIGTHSVSAGLDYPGVGPEHSWLKDCGRAEYVAATDEEALDAFRTLTRVEGIMPALESSHAVAHALKMAREMDKDDVIVVNLSGRGDKDIHTVASIDGIEF</sequence>
<comment type="cofactor">
    <cofactor evidence="1 12">
        <name>pyridoxal 5'-phosphate</name>
        <dbReference type="ChEBI" id="CHEBI:597326"/>
    </cofactor>
</comment>
<evidence type="ECO:0000256" key="10">
    <source>
        <dbReference type="ARBA" id="ARBA00023239"/>
    </source>
</evidence>
<protein>
    <recommendedName>
        <fullName evidence="12">Tryptophan synthase beta chain</fullName>
        <ecNumber evidence="12">4.2.1.20</ecNumber>
    </recommendedName>
</protein>
<organism evidence="14 15">
    <name type="scientific">Marinobacterium nitratireducens</name>
    <dbReference type="NCBI Taxonomy" id="518897"/>
    <lineage>
        <taxon>Bacteria</taxon>
        <taxon>Pseudomonadati</taxon>
        <taxon>Pseudomonadota</taxon>
        <taxon>Gammaproteobacteria</taxon>
        <taxon>Oceanospirillales</taxon>
        <taxon>Oceanospirillaceae</taxon>
        <taxon>Marinobacterium</taxon>
    </lineage>
</organism>
<evidence type="ECO:0000313" key="15">
    <source>
        <dbReference type="Proteomes" id="UP000599578"/>
    </source>
</evidence>
<comment type="subunit">
    <text evidence="5 12">Tetramer of two alpha and two beta chains.</text>
</comment>
<comment type="function">
    <text evidence="2 12">The beta subunit is responsible for the synthesis of L-tryptophan from indole and L-serine.</text>
</comment>
<dbReference type="GO" id="GO:0004834">
    <property type="term" value="F:tryptophan synthase activity"/>
    <property type="evidence" value="ECO:0007669"/>
    <property type="project" value="UniProtKB-UniRule"/>
</dbReference>
<dbReference type="InterPro" id="IPR006654">
    <property type="entry name" value="Trp_synth_beta"/>
</dbReference>
<dbReference type="PIRSF" id="PIRSF001413">
    <property type="entry name" value="Trp_syn_beta"/>
    <property type="match status" value="1"/>
</dbReference>
<evidence type="ECO:0000256" key="5">
    <source>
        <dbReference type="ARBA" id="ARBA00011270"/>
    </source>
</evidence>
<feature type="modified residue" description="N6-(pyridoxal phosphate)lysine" evidence="12">
    <location>
        <position position="99"/>
    </location>
</feature>
<dbReference type="EMBL" id="BMLT01000001">
    <property type="protein sequence ID" value="GGO76056.1"/>
    <property type="molecule type" value="Genomic_DNA"/>
</dbReference>
<dbReference type="PROSITE" id="PS00168">
    <property type="entry name" value="TRP_SYNTHASE_BETA"/>
    <property type="match status" value="1"/>
</dbReference>
<name>A0A917Z8S2_9GAMM</name>
<feature type="domain" description="Tryptophan synthase beta chain-like PALP" evidence="13">
    <location>
        <begin position="65"/>
        <end position="389"/>
    </location>
</feature>
<comment type="pathway">
    <text evidence="3 12">Amino-acid biosynthesis; L-tryptophan biosynthesis; L-tryptophan from chorismate: step 5/5.</text>
</comment>
<dbReference type="HAMAP" id="MF_00133">
    <property type="entry name" value="Trp_synth_beta"/>
    <property type="match status" value="1"/>
</dbReference>
<evidence type="ECO:0000256" key="7">
    <source>
        <dbReference type="ARBA" id="ARBA00022822"/>
    </source>
</evidence>
<dbReference type="Gene3D" id="3.40.50.1100">
    <property type="match status" value="2"/>
</dbReference>
<dbReference type="CDD" id="cd06446">
    <property type="entry name" value="Trp-synth_B"/>
    <property type="match status" value="1"/>
</dbReference>
<comment type="similarity">
    <text evidence="4 12">Belongs to the TrpB family.</text>
</comment>
<dbReference type="InterPro" id="IPR006653">
    <property type="entry name" value="Trp_synth_b_CS"/>
</dbReference>
<proteinExistence type="inferred from homology"/>
<evidence type="ECO:0000259" key="13">
    <source>
        <dbReference type="Pfam" id="PF00291"/>
    </source>
</evidence>
<dbReference type="PANTHER" id="PTHR48077">
    <property type="entry name" value="TRYPTOPHAN SYNTHASE-RELATED"/>
    <property type="match status" value="1"/>
</dbReference>
<comment type="catalytic activity">
    <reaction evidence="11 12">
        <text>(1S,2R)-1-C-(indol-3-yl)glycerol 3-phosphate + L-serine = D-glyceraldehyde 3-phosphate + L-tryptophan + H2O</text>
        <dbReference type="Rhea" id="RHEA:10532"/>
        <dbReference type="ChEBI" id="CHEBI:15377"/>
        <dbReference type="ChEBI" id="CHEBI:33384"/>
        <dbReference type="ChEBI" id="CHEBI:57912"/>
        <dbReference type="ChEBI" id="CHEBI:58866"/>
        <dbReference type="ChEBI" id="CHEBI:59776"/>
        <dbReference type="EC" id="4.2.1.20"/>
    </reaction>
</comment>
<evidence type="ECO:0000256" key="11">
    <source>
        <dbReference type="ARBA" id="ARBA00049047"/>
    </source>
</evidence>
<gene>
    <name evidence="12 14" type="primary">trpB</name>
    <name evidence="14" type="ORF">GCM10011348_02360</name>
</gene>
<dbReference type="Proteomes" id="UP000599578">
    <property type="component" value="Unassembled WGS sequence"/>
</dbReference>
<dbReference type="GO" id="GO:0005737">
    <property type="term" value="C:cytoplasm"/>
    <property type="evidence" value="ECO:0007669"/>
    <property type="project" value="TreeGrafter"/>
</dbReference>
<evidence type="ECO:0000256" key="3">
    <source>
        <dbReference type="ARBA" id="ARBA00004733"/>
    </source>
</evidence>
<dbReference type="EC" id="4.2.1.20" evidence="12"/>
<dbReference type="InterPro" id="IPR036052">
    <property type="entry name" value="TrpB-like_PALP_sf"/>
</dbReference>
<accession>A0A917Z8S2</accession>
<evidence type="ECO:0000256" key="2">
    <source>
        <dbReference type="ARBA" id="ARBA00002786"/>
    </source>
</evidence>
<keyword evidence="8 12" id="KW-0663">Pyridoxal phosphate</keyword>
<evidence type="ECO:0000313" key="14">
    <source>
        <dbReference type="EMBL" id="GGO76056.1"/>
    </source>
</evidence>
<dbReference type="AlphaFoldDB" id="A0A917Z8S2"/>
<dbReference type="InterPro" id="IPR023026">
    <property type="entry name" value="Trp_synth_beta/beta-like"/>
</dbReference>
<dbReference type="PANTHER" id="PTHR48077:SF3">
    <property type="entry name" value="TRYPTOPHAN SYNTHASE"/>
    <property type="match status" value="1"/>
</dbReference>
<evidence type="ECO:0000256" key="4">
    <source>
        <dbReference type="ARBA" id="ARBA00009982"/>
    </source>
</evidence>
<dbReference type="Pfam" id="PF00291">
    <property type="entry name" value="PALP"/>
    <property type="match status" value="1"/>
</dbReference>
<evidence type="ECO:0000256" key="9">
    <source>
        <dbReference type="ARBA" id="ARBA00023141"/>
    </source>
</evidence>
<keyword evidence="7 12" id="KW-0822">Tryptophan biosynthesis</keyword>